<protein>
    <submittedName>
        <fullName evidence="8">Putative flippase GtrA (Transmembrane translocase of bactoprenol-linked glucose)</fullName>
    </submittedName>
</protein>
<keyword evidence="4 6" id="KW-1133">Transmembrane helix</keyword>
<dbReference type="GeneID" id="93338343"/>
<sequence length="146" mass="16352">MQKLLALLGAKSKEEFLALLAQFIKFGLVGVSNTAVSMAVYYIFLWIDPGLYMVGSILGTILSIANAFFWNDKFVFTGNANDWRSKLKRLGKTYVSYGGTSILSNVLLWIEVTFFGVSKTIAPIVNLLVTIPLNFIINKLWTFKEI</sequence>
<evidence type="ECO:0000256" key="1">
    <source>
        <dbReference type="ARBA" id="ARBA00004141"/>
    </source>
</evidence>
<keyword evidence="3 6" id="KW-0812">Transmembrane</keyword>
<gene>
    <name evidence="8" type="ORF">SAMN02745178_01888</name>
</gene>
<evidence type="ECO:0000313" key="9">
    <source>
        <dbReference type="Proteomes" id="UP000190286"/>
    </source>
</evidence>
<dbReference type="PANTHER" id="PTHR38459:SF1">
    <property type="entry name" value="PROPHAGE BACTOPRENOL-LINKED GLUCOSE TRANSLOCASE HOMOLOG"/>
    <property type="match status" value="1"/>
</dbReference>
<proteinExistence type="inferred from homology"/>
<evidence type="ECO:0000256" key="4">
    <source>
        <dbReference type="ARBA" id="ARBA00022989"/>
    </source>
</evidence>
<dbReference type="RefSeq" id="WP_078784800.1">
    <property type="nucleotide sequence ID" value="NZ_CAJKTF010000009.1"/>
</dbReference>
<dbReference type="Pfam" id="PF04138">
    <property type="entry name" value="GtrA_DPMS_TM"/>
    <property type="match status" value="1"/>
</dbReference>
<dbReference type="AlphaFoldDB" id="A0A1T4XIF8"/>
<comment type="subcellular location">
    <subcellularLocation>
        <location evidence="1">Membrane</location>
        <topology evidence="1">Multi-pass membrane protein</topology>
    </subcellularLocation>
</comment>
<evidence type="ECO:0000259" key="7">
    <source>
        <dbReference type="Pfam" id="PF04138"/>
    </source>
</evidence>
<evidence type="ECO:0000313" key="8">
    <source>
        <dbReference type="EMBL" id="SKA88881.1"/>
    </source>
</evidence>
<dbReference type="InterPro" id="IPR007267">
    <property type="entry name" value="GtrA_DPMS_TM"/>
</dbReference>
<reference evidence="8 9" key="1">
    <citation type="submission" date="2017-02" db="EMBL/GenBank/DDBJ databases">
        <authorList>
            <person name="Peterson S.W."/>
        </authorList>
    </citation>
    <scope>NUCLEOTIDE SEQUENCE [LARGE SCALE GENOMIC DNA]</scope>
    <source>
        <strain evidence="8 9">ATCC 27749</strain>
    </source>
</reference>
<feature type="transmembrane region" description="Helical" evidence="6">
    <location>
        <begin position="50"/>
        <end position="70"/>
    </location>
</feature>
<feature type="transmembrane region" description="Helical" evidence="6">
    <location>
        <begin position="94"/>
        <end position="115"/>
    </location>
</feature>
<dbReference type="InterPro" id="IPR051401">
    <property type="entry name" value="GtrA_CellWall_Glycosyl"/>
</dbReference>
<keyword evidence="5 6" id="KW-0472">Membrane</keyword>
<feature type="transmembrane region" description="Helical" evidence="6">
    <location>
        <begin position="121"/>
        <end position="141"/>
    </location>
</feature>
<keyword evidence="9" id="KW-1185">Reference proteome</keyword>
<organism evidence="8 9">
    <name type="scientific">Gemmiger formicilis</name>
    <dbReference type="NCBI Taxonomy" id="745368"/>
    <lineage>
        <taxon>Bacteria</taxon>
        <taxon>Bacillati</taxon>
        <taxon>Bacillota</taxon>
        <taxon>Clostridia</taxon>
        <taxon>Eubacteriales</taxon>
        <taxon>Gemmiger</taxon>
    </lineage>
</organism>
<feature type="transmembrane region" description="Helical" evidence="6">
    <location>
        <begin position="16"/>
        <end position="44"/>
    </location>
</feature>
<evidence type="ECO:0000256" key="2">
    <source>
        <dbReference type="ARBA" id="ARBA00009399"/>
    </source>
</evidence>
<evidence type="ECO:0000256" key="5">
    <source>
        <dbReference type="ARBA" id="ARBA00023136"/>
    </source>
</evidence>
<feature type="domain" description="GtrA/DPMS transmembrane" evidence="7">
    <location>
        <begin position="25"/>
        <end position="143"/>
    </location>
</feature>
<name>A0A1T4XIF8_9FIRM</name>
<accession>A0A1T4XIF8</accession>
<dbReference type="GO" id="GO:0005886">
    <property type="term" value="C:plasma membrane"/>
    <property type="evidence" value="ECO:0007669"/>
    <property type="project" value="TreeGrafter"/>
</dbReference>
<dbReference type="Proteomes" id="UP000190286">
    <property type="component" value="Unassembled WGS sequence"/>
</dbReference>
<evidence type="ECO:0000256" key="3">
    <source>
        <dbReference type="ARBA" id="ARBA00022692"/>
    </source>
</evidence>
<dbReference type="EMBL" id="FUYF01000010">
    <property type="protein sequence ID" value="SKA88881.1"/>
    <property type="molecule type" value="Genomic_DNA"/>
</dbReference>
<dbReference type="PANTHER" id="PTHR38459">
    <property type="entry name" value="PROPHAGE BACTOPRENOL-LINKED GLUCOSE TRANSLOCASE HOMOLOG"/>
    <property type="match status" value="1"/>
</dbReference>
<dbReference type="OrthoDB" id="9812049at2"/>
<dbReference type="GO" id="GO:0000271">
    <property type="term" value="P:polysaccharide biosynthetic process"/>
    <property type="evidence" value="ECO:0007669"/>
    <property type="project" value="InterPro"/>
</dbReference>
<dbReference type="STRING" id="745368.SAMN02745178_01888"/>
<comment type="similarity">
    <text evidence="2">Belongs to the GtrA family.</text>
</comment>
<evidence type="ECO:0000256" key="6">
    <source>
        <dbReference type="SAM" id="Phobius"/>
    </source>
</evidence>